<dbReference type="PATRIC" id="fig|285473.5.peg.3480"/>
<dbReference type="Proteomes" id="UP000095349">
    <property type="component" value="Chromosome"/>
</dbReference>
<dbReference type="KEGG" id="srn:A4G23_03327"/>
<evidence type="ECO:0000313" key="2">
    <source>
        <dbReference type="Proteomes" id="UP000095349"/>
    </source>
</evidence>
<protein>
    <submittedName>
        <fullName evidence="1">Uncharacterized protein</fullName>
    </submittedName>
</protein>
<dbReference type="OrthoDB" id="3672045at2"/>
<gene>
    <name evidence="1" type="ORF">A4G23_03327</name>
</gene>
<dbReference type="AlphaFoldDB" id="A0A1D8G4R7"/>
<dbReference type="STRING" id="285473.A4G23_03327"/>
<proteinExistence type="predicted"/>
<reference evidence="1 2" key="1">
    <citation type="submission" date="2016-09" db="EMBL/GenBank/DDBJ databases">
        <title>Streptomyces rubrolavendulae MJM4426 Genome sequencing and assembly.</title>
        <authorList>
            <person name="Kim J.-G."/>
        </authorList>
    </citation>
    <scope>NUCLEOTIDE SEQUENCE [LARGE SCALE GENOMIC DNA]</scope>
    <source>
        <strain evidence="1 2">MJM4426</strain>
    </source>
</reference>
<sequence length="238" mass="25530">MAIIPTDLLDRIRALERQVRDLMGSANTTPALNQISDGEVVIGGGGRLRVRTADGEDLIHMGRVQPDRGPDTPQQGLMVRRDDGSMALTVRTTAPDRLETQPVQIFDRRGNVVVADDAAQRGLARPYIPYPLPRPVDTARWEATGNTSWTTLYSGPAISQHPRLYARIAVRGPAGAEVRLLVDGVQVGPAGGPGADLEFRESLAAGFSATVTFEIQARVAAAGDTVRCRPLALYGVQS</sequence>
<dbReference type="EMBL" id="CP017316">
    <property type="protein sequence ID" value="AOT60452.1"/>
    <property type="molecule type" value="Genomic_DNA"/>
</dbReference>
<name>A0A1D8G4R7_9ACTN</name>
<dbReference type="GeneID" id="91404864"/>
<accession>A0A1D8G4R7</accession>
<dbReference type="RefSeq" id="WP_031132293.1">
    <property type="nucleotide sequence ID" value="NZ_CP017316.1"/>
</dbReference>
<organism evidence="1 2">
    <name type="scientific">Streptomyces rubrolavendulae</name>
    <dbReference type="NCBI Taxonomy" id="285473"/>
    <lineage>
        <taxon>Bacteria</taxon>
        <taxon>Bacillati</taxon>
        <taxon>Actinomycetota</taxon>
        <taxon>Actinomycetes</taxon>
        <taxon>Kitasatosporales</taxon>
        <taxon>Streptomycetaceae</taxon>
        <taxon>Streptomyces</taxon>
    </lineage>
</organism>
<evidence type="ECO:0000313" key="1">
    <source>
        <dbReference type="EMBL" id="AOT60452.1"/>
    </source>
</evidence>
<keyword evidence="2" id="KW-1185">Reference proteome</keyword>